<name>A0ABN2V4B8_9ACTN</name>
<accession>A0ABN2V4B8</accession>
<evidence type="ECO:0000313" key="10">
    <source>
        <dbReference type="Proteomes" id="UP001500751"/>
    </source>
</evidence>
<dbReference type="RefSeq" id="WP_344669607.1">
    <property type="nucleotide sequence ID" value="NZ_BAAAQN010000049.1"/>
</dbReference>
<reference evidence="10" key="1">
    <citation type="journal article" date="2019" name="Int. J. Syst. Evol. Microbiol.">
        <title>The Global Catalogue of Microorganisms (GCM) 10K type strain sequencing project: providing services to taxonomists for standard genome sequencing and annotation.</title>
        <authorList>
            <consortium name="The Broad Institute Genomics Platform"/>
            <consortium name="The Broad Institute Genome Sequencing Center for Infectious Disease"/>
            <person name="Wu L."/>
            <person name="Ma J."/>
        </authorList>
    </citation>
    <scope>NUCLEOTIDE SEQUENCE [LARGE SCALE GENOMIC DNA]</scope>
    <source>
        <strain evidence="10">JCM 16014</strain>
    </source>
</reference>
<comment type="similarity">
    <text evidence="2">Belongs to the autoinducer-2 exporter (AI-2E) (TC 2.A.86) family.</text>
</comment>
<comment type="subcellular location">
    <subcellularLocation>
        <location evidence="1">Cell membrane</location>
        <topology evidence="1">Multi-pass membrane protein</topology>
    </subcellularLocation>
</comment>
<keyword evidence="6 8" id="KW-1133">Transmembrane helix</keyword>
<evidence type="ECO:0000256" key="1">
    <source>
        <dbReference type="ARBA" id="ARBA00004651"/>
    </source>
</evidence>
<evidence type="ECO:0000256" key="8">
    <source>
        <dbReference type="SAM" id="Phobius"/>
    </source>
</evidence>
<evidence type="ECO:0000256" key="2">
    <source>
        <dbReference type="ARBA" id="ARBA00009773"/>
    </source>
</evidence>
<dbReference type="InterPro" id="IPR002549">
    <property type="entry name" value="AI-2E-like"/>
</dbReference>
<dbReference type="PANTHER" id="PTHR21716">
    <property type="entry name" value="TRANSMEMBRANE PROTEIN"/>
    <property type="match status" value="1"/>
</dbReference>
<evidence type="ECO:0000313" key="9">
    <source>
        <dbReference type="EMBL" id="GAA2050360.1"/>
    </source>
</evidence>
<dbReference type="EMBL" id="BAAAQN010000049">
    <property type="protein sequence ID" value="GAA2050360.1"/>
    <property type="molecule type" value="Genomic_DNA"/>
</dbReference>
<keyword evidence="5 8" id="KW-0812">Transmembrane</keyword>
<sequence>MPRPFRIRDEASQPDVSWVGMGFGLGTGLLLAYALAQALLGAEQVLVLALLSLFLAVSLEPAVGVLVRLGARRGVAVAVVVVAVLGMVAGFVALAVPPVTTEIDALVNAVPVWIQELHDHHSTLGRLEDRYQVLEKLKQHFSGGDAASALFSGVLGMGRRLVGALAGLLAVSTLTIYLLTGMPVIKRFALRFVREPSRDAVGDLTDRIVAQVGRYMLANVATSVLAGLATFAWAWPFGVPYPVLLGVFVAIMDLIPIIGSTVGGIVVSLVALTVSVPVAVATGVFYTLFRFAEDHLVNPLTMKYVVRIHPAATMLAVLAGGTLLGIIGALVAVPAATAVKLILEEVVFPARDEAVEPAADLARDEAMEEPVADAAPIGT</sequence>
<feature type="transmembrane region" description="Helical" evidence="8">
    <location>
        <begin position="265"/>
        <end position="288"/>
    </location>
</feature>
<keyword evidence="7 8" id="KW-0472">Membrane</keyword>
<dbReference type="Proteomes" id="UP001500751">
    <property type="component" value="Unassembled WGS sequence"/>
</dbReference>
<protein>
    <submittedName>
        <fullName evidence="9">AI-2E family transporter</fullName>
    </submittedName>
</protein>
<feature type="transmembrane region" description="Helical" evidence="8">
    <location>
        <begin position="74"/>
        <end position="96"/>
    </location>
</feature>
<gene>
    <name evidence="9" type="ORF">GCM10009839_65940</name>
</gene>
<evidence type="ECO:0000256" key="4">
    <source>
        <dbReference type="ARBA" id="ARBA00022475"/>
    </source>
</evidence>
<organism evidence="9 10">
    <name type="scientific">Catenulispora yoronensis</name>
    <dbReference type="NCBI Taxonomy" id="450799"/>
    <lineage>
        <taxon>Bacteria</taxon>
        <taxon>Bacillati</taxon>
        <taxon>Actinomycetota</taxon>
        <taxon>Actinomycetes</taxon>
        <taxon>Catenulisporales</taxon>
        <taxon>Catenulisporaceae</taxon>
        <taxon>Catenulispora</taxon>
    </lineage>
</organism>
<evidence type="ECO:0000256" key="5">
    <source>
        <dbReference type="ARBA" id="ARBA00022692"/>
    </source>
</evidence>
<evidence type="ECO:0000256" key="6">
    <source>
        <dbReference type="ARBA" id="ARBA00022989"/>
    </source>
</evidence>
<feature type="transmembrane region" description="Helical" evidence="8">
    <location>
        <begin position="161"/>
        <end position="185"/>
    </location>
</feature>
<comment type="caution">
    <text evidence="9">The sequence shown here is derived from an EMBL/GenBank/DDBJ whole genome shotgun (WGS) entry which is preliminary data.</text>
</comment>
<feature type="transmembrane region" description="Helical" evidence="8">
    <location>
        <begin position="46"/>
        <end position="67"/>
    </location>
</feature>
<feature type="transmembrane region" description="Helical" evidence="8">
    <location>
        <begin position="308"/>
        <end position="333"/>
    </location>
</feature>
<keyword evidence="4" id="KW-1003">Cell membrane</keyword>
<feature type="transmembrane region" description="Helical" evidence="8">
    <location>
        <begin position="241"/>
        <end position="258"/>
    </location>
</feature>
<keyword evidence="3" id="KW-0813">Transport</keyword>
<evidence type="ECO:0000256" key="3">
    <source>
        <dbReference type="ARBA" id="ARBA00022448"/>
    </source>
</evidence>
<feature type="transmembrane region" description="Helical" evidence="8">
    <location>
        <begin position="215"/>
        <end position="235"/>
    </location>
</feature>
<feature type="transmembrane region" description="Helical" evidence="8">
    <location>
        <begin position="21"/>
        <end position="40"/>
    </location>
</feature>
<evidence type="ECO:0000256" key="7">
    <source>
        <dbReference type="ARBA" id="ARBA00023136"/>
    </source>
</evidence>
<dbReference type="Pfam" id="PF01594">
    <property type="entry name" value="AI-2E_transport"/>
    <property type="match status" value="1"/>
</dbReference>
<dbReference type="PANTHER" id="PTHR21716:SF53">
    <property type="entry name" value="PERMEASE PERM-RELATED"/>
    <property type="match status" value="1"/>
</dbReference>
<keyword evidence="10" id="KW-1185">Reference proteome</keyword>
<proteinExistence type="inferred from homology"/>